<dbReference type="EMBL" id="KB446536">
    <property type="protein sequence ID" value="EME48112.1"/>
    <property type="molecule type" value="Genomic_DNA"/>
</dbReference>
<gene>
    <name evidence="2" type="ORF">DOTSEDRAFT_69898</name>
</gene>
<name>N1PXI2_DOTSN</name>
<dbReference type="HOGENOM" id="CLU_2427007_0_0_1"/>
<sequence length="91" mass="9655">MQKYLSIAQTTRKCLRCSLITDASSTASSVPQATTASDRRPLLLKPIPHSTTTTRAQNCSTGVTGRQLDPEAGALCVSIPPLDRSQSLGLL</sequence>
<evidence type="ECO:0000313" key="2">
    <source>
        <dbReference type="EMBL" id="EME48112.1"/>
    </source>
</evidence>
<feature type="region of interest" description="Disordered" evidence="1">
    <location>
        <begin position="24"/>
        <end position="65"/>
    </location>
</feature>
<reference evidence="2 3" key="2">
    <citation type="journal article" date="2012" name="PLoS Pathog.">
        <title>Diverse lifestyles and strategies of plant pathogenesis encoded in the genomes of eighteen Dothideomycetes fungi.</title>
        <authorList>
            <person name="Ohm R.A."/>
            <person name="Feau N."/>
            <person name="Henrissat B."/>
            <person name="Schoch C.L."/>
            <person name="Horwitz B.A."/>
            <person name="Barry K.W."/>
            <person name="Condon B.J."/>
            <person name="Copeland A.C."/>
            <person name="Dhillon B."/>
            <person name="Glaser F."/>
            <person name="Hesse C.N."/>
            <person name="Kosti I."/>
            <person name="LaButti K."/>
            <person name="Lindquist E.A."/>
            <person name="Lucas S."/>
            <person name="Salamov A.A."/>
            <person name="Bradshaw R.E."/>
            <person name="Ciuffetti L."/>
            <person name="Hamelin R.C."/>
            <person name="Kema G.H.J."/>
            <person name="Lawrence C."/>
            <person name="Scott J.A."/>
            <person name="Spatafora J.W."/>
            <person name="Turgeon B.G."/>
            <person name="de Wit P.J.G.M."/>
            <person name="Zhong S."/>
            <person name="Goodwin S.B."/>
            <person name="Grigoriev I.V."/>
        </authorList>
    </citation>
    <scope>NUCLEOTIDE SEQUENCE [LARGE SCALE GENOMIC DNA]</scope>
    <source>
        <strain evidence="3">NZE10 / CBS 128990</strain>
    </source>
</reference>
<reference evidence="3" key="1">
    <citation type="journal article" date="2012" name="PLoS Genet.">
        <title>The genomes of the fungal plant pathogens Cladosporium fulvum and Dothistroma septosporum reveal adaptation to different hosts and lifestyles but also signatures of common ancestry.</title>
        <authorList>
            <person name="de Wit P.J.G.M."/>
            <person name="van der Burgt A."/>
            <person name="Oekmen B."/>
            <person name="Stergiopoulos I."/>
            <person name="Abd-Elsalam K.A."/>
            <person name="Aerts A.L."/>
            <person name="Bahkali A.H."/>
            <person name="Beenen H.G."/>
            <person name="Chettri P."/>
            <person name="Cox M.P."/>
            <person name="Datema E."/>
            <person name="de Vries R.P."/>
            <person name="Dhillon B."/>
            <person name="Ganley A.R."/>
            <person name="Griffiths S.A."/>
            <person name="Guo Y."/>
            <person name="Hamelin R.C."/>
            <person name="Henrissat B."/>
            <person name="Kabir M.S."/>
            <person name="Jashni M.K."/>
            <person name="Kema G."/>
            <person name="Klaubauf S."/>
            <person name="Lapidus A."/>
            <person name="Levasseur A."/>
            <person name="Lindquist E."/>
            <person name="Mehrabi R."/>
            <person name="Ohm R.A."/>
            <person name="Owen T.J."/>
            <person name="Salamov A."/>
            <person name="Schwelm A."/>
            <person name="Schijlen E."/>
            <person name="Sun H."/>
            <person name="van den Burg H.A."/>
            <person name="van Ham R.C.H.J."/>
            <person name="Zhang S."/>
            <person name="Goodwin S.B."/>
            <person name="Grigoriev I.V."/>
            <person name="Collemare J."/>
            <person name="Bradshaw R.E."/>
        </authorList>
    </citation>
    <scope>NUCLEOTIDE SEQUENCE [LARGE SCALE GENOMIC DNA]</scope>
    <source>
        <strain evidence="3">NZE10 / CBS 128990</strain>
    </source>
</reference>
<evidence type="ECO:0000313" key="3">
    <source>
        <dbReference type="Proteomes" id="UP000016933"/>
    </source>
</evidence>
<evidence type="ECO:0000256" key="1">
    <source>
        <dbReference type="SAM" id="MobiDB-lite"/>
    </source>
</evidence>
<feature type="compositionally biased region" description="Polar residues" evidence="1">
    <location>
        <begin position="49"/>
        <end position="64"/>
    </location>
</feature>
<keyword evidence="3" id="KW-1185">Reference proteome</keyword>
<dbReference type="AlphaFoldDB" id="N1PXI2"/>
<feature type="compositionally biased region" description="Polar residues" evidence="1">
    <location>
        <begin position="24"/>
        <end position="36"/>
    </location>
</feature>
<dbReference type="Proteomes" id="UP000016933">
    <property type="component" value="Unassembled WGS sequence"/>
</dbReference>
<protein>
    <submittedName>
        <fullName evidence="2">Uncharacterized protein</fullName>
    </submittedName>
</protein>
<proteinExistence type="predicted"/>
<organism evidence="2 3">
    <name type="scientific">Dothistroma septosporum (strain NZE10 / CBS 128990)</name>
    <name type="common">Red band needle blight fungus</name>
    <name type="synonym">Mycosphaerella pini</name>
    <dbReference type="NCBI Taxonomy" id="675120"/>
    <lineage>
        <taxon>Eukaryota</taxon>
        <taxon>Fungi</taxon>
        <taxon>Dikarya</taxon>
        <taxon>Ascomycota</taxon>
        <taxon>Pezizomycotina</taxon>
        <taxon>Dothideomycetes</taxon>
        <taxon>Dothideomycetidae</taxon>
        <taxon>Mycosphaerellales</taxon>
        <taxon>Mycosphaerellaceae</taxon>
        <taxon>Dothistroma</taxon>
    </lineage>
</organism>
<accession>N1PXI2</accession>